<evidence type="ECO:0000256" key="1">
    <source>
        <dbReference type="SAM" id="MobiDB-lite"/>
    </source>
</evidence>
<sequence length="205" mass="21514">MRLPASMTAPPPNAAEAPPPLAAMHVDPTRVSDVEAEPRAAECRPWWARAWGAMVGGAFTNVAAALIAVMGAAYVGMYHAPWVKSLAGRAPATAQAGEAVSVAVAAVPASAVPSRPAAPMAQLEPSAQAASPERVAAARDRMEQRIYSQMPARARTVAETETIDESAPGFESHGRTSRGTRRHHRGARHLKGQGAPWNAAWYKGA</sequence>
<evidence type="ECO:0000313" key="3">
    <source>
        <dbReference type="EMBL" id="CAJ0774927.1"/>
    </source>
</evidence>
<reference evidence="3 4" key="1">
    <citation type="submission" date="2023-07" db="EMBL/GenBank/DDBJ databases">
        <authorList>
            <person name="Peeters C."/>
        </authorList>
    </citation>
    <scope>NUCLEOTIDE SEQUENCE [LARGE SCALE GENOMIC DNA]</scope>
    <source>
        <strain evidence="3 4">LMG 7141</strain>
    </source>
</reference>
<feature type="compositionally biased region" description="Basic residues" evidence="1">
    <location>
        <begin position="175"/>
        <end position="191"/>
    </location>
</feature>
<feature type="region of interest" description="Disordered" evidence="1">
    <location>
        <begin position="1"/>
        <end position="21"/>
    </location>
</feature>
<feature type="region of interest" description="Disordered" evidence="1">
    <location>
        <begin position="118"/>
        <end position="198"/>
    </location>
</feature>
<dbReference type="Proteomes" id="UP001189616">
    <property type="component" value="Unassembled WGS sequence"/>
</dbReference>
<protein>
    <recommendedName>
        <fullName evidence="5">Transmembrane protein</fullName>
    </recommendedName>
</protein>
<feature type="transmembrane region" description="Helical" evidence="2">
    <location>
        <begin position="51"/>
        <end position="75"/>
    </location>
</feature>
<dbReference type="EMBL" id="CATYWO010000001">
    <property type="protein sequence ID" value="CAJ0774927.1"/>
    <property type="molecule type" value="Genomic_DNA"/>
</dbReference>
<keyword evidence="2" id="KW-0472">Membrane</keyword>
<name>A0ABM9IWY5_9RALS</name>
<feature type="compositionally biased region" description="Pro residues" evidence="1">
    <location>
        <begin position="9"/>
        <end position="21"/>
    </location>
</feature>
<accession>A0ABM9IWY5</accession>
<proteinExistence type="predicted"/>
<comment type="caution">
    <text evidence="3">The sequence shown here is derived from an EMBL/GenBank/DDBJ whole genome shotgun (WGS) entry which is preliminary data.</text>
</comment>
<evidence type="ECO:0008006" key="5">
    <source>
        <dbReference type="Google" id="ProtNLM"/>
    </source>
</evidence>
<gene>
    <name evidence="3" type="ORF">LMG7141_00281</name>
</gene>
<organism evidence="3 4">
    <name type="scientific">Ralstonia condita</name>
    <dbReference type="NCBI Taxonomy" id="3058600"/>
    <lineage>
        <taxon>Bacteria</taxon>
        <taxon>Pseudomonadati</taxon>
        <taxon>Pseudomonadota</taxon>
        <taxon>Betaproteobacteria</taxon>
        <taxon>Burkholderiales</taxon>
        <taxon>Burkholderiaceae</taxon>
        <taxon>Ralstonia</taxon>
    </lineage>
</organism>
<keyword evidence="4" id="KW-1185">Reference proteome</keyword>
<keyword evidence="2" id="KW-1133">Transmembrane helix</keyword>
<evidence type="ECO:0000256" key="2">
    <source>
        <dbReference type="SAM" id="Phobius"/>
    </source>
</evidence>
<keyword evidence="2" id="KW-0812">Transmembrane</keyword>
<evidence type="ECO:0000313" key="4">
    <source>
        <dbReference type="Proteomes" id="UP001189616"/>
    </source>
</evidence>